<dbReference type="AlphaFoldDB" id="A0A1H4WMD0"/>
<gene>
    <name evidence="1" type="ORF">SAMN04489793_3609</name>
</gene>
<accession>A0A1H4WMD0</accession>
<protein>
    <submittedName>
        <fullName evidence="1">Uncharacterized protein</fullName>
    </submittedName>
</protein>
<proteinExistence type="predicted"/>
<name>A0A1H4WMD0_TSUTY</name>
<reference evidence="2" key="1">
    <citation type="submission" date="2016-10" db="EMBL/GenBank/DDBJ databases">
        <authorList>
            <person name="Varghese N."/>
            <person name="Submissions S."/>
        </authorList>
    </citation>
    <scope>NUCLEOTIDE SEQUENCE [LARGE SCALE GENOMIC DNA]</scope>
    <source>
        <strain evidence="2">DSM 44234</strain>
    </source>
</reference>
<dbReference type="EMBL" id="FNSA01000003">
    <property type="protein sequence ID" value="SEC94405.1"/>
    <property type="molecule type" value="Genomic_DNA"/>
</dbReference>
<dbReference type="RefSeq" id="WP_068738931.1">
    <property type="nucleotide sequence ID" value="NZ_FNSA01000003.1"/>
</dbReference>
<evidence type="ECO:0000313" key="2">
    <source>
        <dbReference type="Proteomes" id="UP000182241"/>
    </source>
</evidence>
<dbReference type="Proteomes" id="UP000182241">
    <property type="component" value="Unassembled WGS sequence"/>
</dbReference>
<keyword evidence="2" id="KW-1185">Reference proteome</keyword>
<sequence length="117" mass="12548">MTEFDPHNPPAEAFIVDEQGMPIGHMDIDKIQSDAVLFMYDIASTAGNDAETDRVSAEWVGKVGPQSFGYVAAGALSMLVRHILGPTLDTCELAGIHLRDGLRAARDDAHRDLGGAQ</sequence>
<dbReference type="STRING" id="57704.SAMN04489793_3609"/>
<dbReference type="OrthoDB" id="4375197at2"/>
<organism evidence="1 2">
    <name type="scientific">Tsukamurella tyrosinosolvens</name>
    <dbReference type="NCBI Taxonomy" id="57704"/>
    <lineage>
        <taxon>Bacteria</taxon>
        <taxon>Bacillati</taxon>
        <taxon>Actinomycetota</taxon>
        <taxon>Actinomycetes</taxon>
        <taxon>Mycobacteriales</taxon>
        <taxon>Tsukamurellaceae</taxon>
        <taxon>Tsukamurella</taxon>
    </lineage>
</organism>
<evidence type="ECO:0000313" key="1">
    <source>
        <dbReference type="EMBL" id="SEC94405.1"/>
    </source>
</evidence>